<organism evidence="3 4">
    <name type="scientific">Byssothecium circinans</name>
    <dbReference type="NCBI Taxonomy" id="147558"/>
    <lineage>
        <taxon>Eukaryota</taxon>
        <taxon>Fungi</taxon>
        <taxon>Dikarya</taxon>
        <taxon>Ascomycota</taxon>
        <taxon>Pezizomycotina</taxon>
        <taxon>Dothideomycetes</taxon>
        <taxon>Pleosporomycetidae</taxon>
        <taxon>Pleosporales</taxon>
        <taxon>Massarineae</taxon>
        <taxon>Massarinaceae</taxon>
        <taxon>Byssothecium</taxon>
    </lineage>
</organism>
<evidence type="ECO:0000256" key="1">
    <source>
        <dbReference type="ARBA" id="ARBA00008858"/>
    </source>
</evidence>
<dbReference type="EMBL" id="ML976985">
    <property type="protein sequence ID" value="KAF1959353.1"/>
    <property type="molecule type" value="Genomic_DNA"/>
</dbReference>
<proteinExistence type="inferred from homology"/>
<gene>
    <name evidence="3" type="ORF">CC80DRAFT_406684</name>
</gene>
<dbReference type="PANTHER" id="PTHR31571">
    <property type="entry name" value="ALTERED INHERITANCE OF MITOCHONDRIA PROTEIN 6"/>
    <property type="match status" value="1"/>
</dbReference>
<dbReference type="InterPro" id="IPR051236">
    <property type="entry name" value="HAT_RTT109-like"/>
</dbReference>
<name>A0A6A5U2I1_9PLEO</name>
<dbReference type="SUPFAM" id="SSF51695">
    <property type="entry name" value="PLC-like phosphodiesterases"/>
    <property type="match status" value="1"/>
</dbReference>
<dbReference type="InterPro" id="IPR017946">
    <property type="entry name" value="PLC-like_Pdiesterase_TIM-brl"/>
</dbReference>
<dbReference type="Gene3D" id="3.20.20.190">
    <property type="entry name" value="Phosphatidylinositol (PI) phosphodiesterase"/>
    <property type="match status" value="1"/>
</dbReference>
<dbReference type="AlphaFoldDB" id="A0A6A5U2I1"/>
<protein>
    <recommendedName>
        <fullName evidence="2">Altered inheritance of mitochondria protein 6</fullName>
    </recommendedName>
</protein>
<evidence type="ECO:0000256" key="2">
    <source>
        <dbReference type="ARBA" id="ARBA00014286"/>
    </source>
</evidence>
<evidence type="ECO:0000313" key="4">
    <source>
        <dbReference type="Proteomes" id="UP000800035"/>
    </source>
</evidence>
<comment type="similarity">
    <text evidence="1">Belongs to the AIM6 family.</text>
</comment>
<dbReference type="GO" id="GO:0008081">
    <property type="term" value="F:phosphoric diester hydrolase activity"/>
    <property type="evidence" value="ECO:0007669"/>
    <property type="project" value="InterPro"/>
</dbReference>
<accession>A0A6A5U2I1</accession>
<dbReference type="PANTHER" id="PTHR31571:SF1">
    <property type="entry name" value="ALTERED INHERITANCE OF MITOCHONDRIA PROTEIN 6"/>
    <property type="match status" value="1"/>
</dbReference>
<sequence length="402" mass="43294">LGQANPIEAKTKNGISSCGDAWMAVNNVKTNHDAIQRSGYNSAVDSFCDKAAGQTVGKDKFLSMATRVWLDYSGNPTTTDGSKCFGSGNKDTKGGTWQVGDEEVSYHALGKKIPPTANAVDKPVILDIEIKELGDGGKGNTLSPFPTYVFNDITPVACHSHNDYTRDKALYSALSAGCISVEADVYVHGDKLTIGHDIDPGTNGQNLQDLYLSPLKALIDEHGGVFPAHKDQPFFLLIDFKSSGDSTWDALVKNLAPLRDAGYLSCYDNGFQQRQITIIASGNARTDISGATPSPIAKALSTTTNPKRAIFVDAVINKDMKNFDASNAYYASAKFSDASPGSKVPVEGAGAEKIEEAHKKGFKVRYWDIPGRDKWQALVDQGVDRLNVDALQDVAGVDWHLK</sequence>
<dbReference type="GO" id="GO:0006629">
    <property type="term" value="P:lipid metabolic process"/>
    <property type="evidence" value="ECO:0007669"/>
    <property type="project" value="InterPro"/>
</dbReference>
<evidence type="ECO:0000313" key="3">
    <source>
        <dbReference type="EMBL" id="KAF1959353.1"/>
    </source>
</evidence>
<dbReference type="Proteomes" id="UP000800035">
    <property type="component" value="Unassembled WGS sequence"/>
</dbReference>
<keyword evidence="4" id="KW-1185">Reference proteome</keyword>
<dbReference type="OrthoDB" id="4153866at2759"/>
<reference evidence="3" key="1">
    <citation type="journal article" date="2020" name="Stud. Mycol.">
        <title>101 Dothideomycetes genomes: a test case for predicting lifestyles and emergence of pathogens.</title>
        <authorList>
            <person name="Haridas S."/>
            <person name="Albert R."/>
            <person name="Binder M."/>
            <person name="Bloem J."/>
            <person name="Labutti K."/>
            <person name="Salamov A."/>
            <person name="Andreopoulos B."/>
            <person name="Baker S."/>
            <person name="Barry K."/>
            <person name="Bills G."/>
            <person name="Bluhm B."/>
            <person name="Cannon C."/>
            <person name="Castanera R."/>
            <person name="Culley D."/>
            <person name="Daum C."/>
            <person name="Ezra D."/>
            <person name="Gonzalez J."/>
            <person name="Henrissat B."/>
            <person name="Kuo A."/>
            <person name="Liang C."/>
            <person name="Lipzen A."/>
            <person name="Lutzoni F."/>
            <person name="Magnuson J."/>
            <person name="Mondo S."/>
            <person name="Nolan M."/>
            <person name="Ohm R."/>
            <person name="Pangilinan J."/>
            <person name="Park H.-J."/>
            <person name="Ramirez L."/>
            <person name="Alfaro M."/>
            <person name="Sun H."/>
            <person name="Tritt A."/>
            <person name="Yoshinaga Y."/>
            <person name="Zwiers L.-H."/>
            <person name="Turgeon B."/>
            <person name="Goodwin S."/>
            <person name="Spatafora J."/>
            <person name="Crous P."/>
            <person name="Grigoriev I."/>
        </authorList>
    </citation>
    <scope>NUCLEOTIDE SEQUENCE</scope>
    <source>
        <strain evidence="3">CBS 675.92</strain>
    </source>
</reference>
<feature type="non-terminal residue" evidence="3">
    <location>
        <position position="1"/>
    </location>
</feature>